<organism evidence="1 2">
    <name type="scientific">Sorghum bicolor</name>
    <name type="common">Sorghum</name>
    <name type="synonym">Sorghum vulgare</name>
    <dbReference type="NCBI Taxonomy" id="4558"/>
    <lineage>
        <taxon>Eukaryota</taxon>
        <taxon>Viridiplantae</taxon>
        <taxon>Streptophyta</taxon>
        <taxon>Embryophyta</taxon>
        <taxon>Tracheophyta</taxon>
        <taxon>Spermatophyta</taxon>
        <taxon>Magnoliopsida</taxon>
        <taxon>Liliopsida</taxon>
        <taxon>Poales</taxon>
        <taxon>Poaceae</taxon>
        <taxon>PACMAD clade</taxon>
        <taxon>Panicoideae</taxon>
        <taxon>Andropogonodae</taxon>
        <taxon>Andropogoneae</taxon>
        <taxon>Sorghinae</taxon>
        <taxon>Sorghum</taxon>
    </lineage>
</organism>
<sequence length="287" mass="32104">MWPELWPLRGWCSRRRSLAARRSLRRRSLAAPRSLRRLWQEHLGLLPLDLGCATHEWMCMSSSLFGTFMHRLYWKWLGRGRWILTSEGEEARPGHTSSALDHTMSSALQHQRFSSMSSALDCAMSPPPPHAAQVVASYQRLIGGFSFNGIQSIQLGWVVGNMEGRQITMDGMRSGRRTHYKSLGCSQRRSLACGGGELARNRGLADSPATAAWQIRAFGCDGARLASNSSGMTDSPVKRISPSQRGFRPVSQTLETPLTRVVEIKLFPSLSCSFHAKSSHLLMWHLI</sequence>
<dbReference type="Gramene" id="KXG34876">
    <property type="protein sequence ID" value="KXG34876"/>
    <property type="gene ID" value="SORBI_3002G102600"/>
</dbReference>
<protein>
    <submittedName>
        <fullName evidence="1">Uncharacterized protein</fullName>
    </submittedName>
</protein>
<gene>
    <name evidence="1" type="ORF">SORBI_3002G102600</name>
</gene>
<name>A0A1B6QAD2_SORBI</name>
<dbReference type="AlphaFoldDB" id="A0A1B6QAD2"/>
<evidence type="ECO:0000313" key="2">
    <source>
        <dbReference type="Proteomes" id="UP000000768"/>
    </source>
</evidence>
<proteinExistence type="predicted"/>
<evidence type="ECO:0000313" key="1">
    <source>
        <dbReference type="EMBL" id="KXG34876.1"/>
    </source>
</evidence>
<dbReference type="InParanoid" id="A0A1B6QAD2"/>
<reference evidence="1 2" key="1">
    <citation type="journal article" date="2009" name="Nature">
        <title>The Sorghum bicolor genome and the diversification of grasses.</title>
        <authorList>
            <person name="Paterson A.H."/>
            <person name="Bowers J.E."/>
            <person name="Bruggmann R."/>
            <person name="Dubchak I."/>
            <person name="Grimwood J."/>
            <person name="Gundlach H."/>
            <person name="Haberer G."/>
            <person name="Hellsten U."/>
            <person name="Mitros T."/>
            <person name="Poliakov A."/>
            <person name="Schmutz J."/>
            <person name="Spannagl M."/>
            <person name="Tang H."/>
            <person name="Wang X."/>
            <person name="Wicker T."/>
            <person name="Bharti A.K."/>
            <person name="Chapman J."/>
            <person name="Feltus F.A."/>
            <person name="Gowik U."/>
            <person name="Grigoriev I.V."/>
            <person name="Lyons E."/>
            <person name="Maher C.A."/>
            <person name="Martis M."/>
            <person name="Narechania A."/>
            <person name="Otillar R.P."/>
            <person name="Penning B.W."/>
            <person name="Salamov A.A."/>
            <person name="Wang Y."/>
            <person name="Zhang L."/>
            <person name="Carpita N.C."/>
            <person name="Freeling M."/>
            <person name="Gingle A.R."/>
            <person name="Hash C.T."/>
            <person name="Keller B."/>
            <person name="Klein P."/>
            <person name="Kresovich S."/>
            <person name="McCann M.C."/>
            <person name="Ming R."/>
            <person name="Peterson D.G."/>
            <person name="Mehboob-ur-Rahman"/>
            <person name="Ware D."/>
            <person name="Westhoff P."/>
            <person name="Mayer K.F."/>
            <person name="Messing J."/>
            <person name="Rokhsar D.S."/>
        </authorList>
    </citation>
    <scope>NUCLEOTIDE SEQUENCE [LARGE SCALE GENOMIC DNA]</scope>
    <source>
        <strain evidence="2">cv. BTx623</strain>
    </source>
</reference>
<reference evidence="2" key="2">
    <citation type="journal article" date="2018" name="Plant J.">
        <title>The Sorghum bicolor reference genome: improved assembly, gene annotations, a transcriptome atlas, and signatures of genome organization.</title>
        <authorList>
            <person name="McCormick R.F."/>
            <person name="Truong S.K."/>
            <person name="Sreedasyam A."/>
            <person name="Jenkins J."/>
            <person name="Shu S."/>
            <person name="Sims D."/>
            <person name="Kennedy M."/>
            <person name="Amirebrahimi M."/>
            <person name="Weers B.D."/>
            <person name="McKinley B."/>
            <person name="Mattison A."/>
            <person name="Morishige D.T."/>
            <person name="Grimwood J."/>
            <person name="Schmutz J."/>
            <person name="Mullet J.E."/>
        </authorList>
    </citation>
    <scope>NUCLEOTIDE SEQUENCE [LARGE SCALE GENOMIC DNA]</scope>
    <source>
        <strain evidence="2">cv. BTx623</strain>
    </source>
</reference>
<keyword evidence="2" id="KW-1185">Reference proteome</keyword>
<dbReference type="EMBL" id="CM000761">
    <property type="protein sequence ID" value="KXG34876.1"/>
    <property type="molecule type" value="Genomic_DNA"/>
</dbReference>
<accession>A0A1B6QAD2</accession>
<dbReference type="Proteomes" id="UP000000768">
    <property type="component" value="Chromosome 2"/>
</dbReference>